<dbReference type="InterPro" id="IPR020846">
    <property type="entry name" value="MFS_dom"/>
</dbReference>
<organism evidence="6 7">
    <name type="scientific">Tectimicrobiota bacterium</name>
    <dbReference type="NCBI Taxonomy" id="2528274"/>
    <lineage>
        <taxon>Bacteria</taxon>
        <taxon>Pseudomonadati</taxon>
        <taxon>Nitrospinota/Tectimicrobiota group</taxon>
        <taxon>Candidatus Tectimicrobiota</taxon>
    </lineage>
</organism>
<comment type="caution">
    <text evidence="6">The sequence shown here is derived from an EMBL/GenBank/DDBJ whole genome shotgun (WGS) entry which is preliminary data.</text>
</comment>
<proteinExistence type="predicted"/>
<keyword evidence="3 4" id="KW-0472">Membrane</keyword>
<keyword evidence="2 4" id="KW-1133">Transmembrane helix</keyword>
<gene>
    <name evidence="6" type="ORF">FJZ47_08390</name>
</gene>
<feature type="transmembrane region" description="Helical" evidence="4">
    <location>
        <begin position="152"/>
        <end position="176"/>
    </location>
</feature>
<feature type="domain" description="Major facilitator superfamily (MFS) profile" evidence="5">
    <location>
        <begin position="28"/>
        <end position="425"/>
    </location>
</feature>
<feature type="transmembrane region" description="Helical" evidence="4">
    <location>
        <begin position="21"/>
        <end position="38"/>
    </location>
</feature>
<evidence type="ECO:0000313" key="6">
    <source>
        <dbReference type="EMBL" id="MBM3223802.1"/>
    </source>
</evidence>
<name>A0A937VZE1_UNCTE</name>
<evidence type="ECO:0000256" key="3">
    <source>
        <dbReference type="ARBA" id="ARBA00023136"/>
    </source>
</evidence>
<evidence type="ECO:0000256" key="1">
    <source>
        <dbReference type="ARBA" id="ARBA00022692"/>
    </source>
</evidence>
<feature type="transmembrane region" description="Helical" evidence="4">
    <location>
        <begin position="282"/>
        <end position="305"/>
    </location>
</feature>
<feature type="transmembrane region" description="Helical" evidence="4">
    <location>
        <begin position="182"/>
        <end position="203"/>
    </location>
</feature>
<dbReference type="InterPro" id="IPR050327">
    <property type="entry name" value="Proton-linked_MCT"/>
</dbReference>
<reference evidence="6" key="1">
    <citation type="submission" date="2019-03" db="EMBL/GenBank/DDBJ databases">
        <title>Lake Tanganyika Metagenome-Assembled Genomes (MAGs).</title>
        <authorList>
            <person name="Tran P."/>
        </authorList>
    </citation>
    <scope>NUCLEOTIDE SEQUENCE</scope>
    <source>
        <strain evidence="6">K_DeepCast_65m_m2_066</strain>
    </source>
</reference>
<feature type="transmembrane region" description="Helical" evidence="4">
    <location>
        <begin position="118"/>
        <end position="145"/>
    </location>
</feature>
<dbReference type="Pfam" id="PF07690">
    <property type="entry name" value="MFS_1"/>
    <property type="match status" value="1"/>
</dbReference>
<dbReference type="SUPFAM" id="SSF103473">
    <property type="entry name" value="MFS general substrate transporter"/>
    <property type="match status" value="1"/>
</dbReference>
<evidence type="ECO:0000313" key="7">
    <source>
        <dbReference type="Proteomes" id="UP000712673"/>
    </source>
</evidence>
<feature type="transmembrane region" description="Helical" evidence="4">
    <location>
        <begin position="337"/>
        <end position="359"/>
    </location>
</feature>
<dbReference type="EMBL" id="VGLS01000202">
    <property type="protein sequence ID" value="MBM3223802.1"/>
    <property type="molecule type" value="Genomic_DNA"/>
</dbReference>
<sequence length="454" mass="48844">MKGTLAVKAVRLPRAVQRIHYAWVTLAIAVAIRLVSSVERTASGVLVAYLVDPAGEFGWSRSIAGLALSLQWIFSGVFGPPAGWLGDRYGLRPTMAMGAGLFIVTSLLIGVTKEPWHFLVSFGVLMSASLAIFQVPLVSAVTVWFQKHLGVAMGFLQSAQGVANLIFAPLMVALLTHLGWRWAFWGPGIVGGLLLLLLIRYFYNDPAELGLRPLGAAPGAPVQPVHSGAGAKVRTQVFLKQARRTMAFWNLIGIHYWGCAGHAIIIVYLADIIRGEGLSLATGALVVGTMYGVSSFTRFVVPILADRAGSKLAMALCFFLQGLPILLLFWAHEAWQFYLFAVLMGIGFGGEMSAFPIINRQYYGNAPTGTVYGWQMFGSGIGMASGSFLGGFLRDLTGDYTLPLLASFTLSMAGTLSILILPSTSHHQLPHWEEALPPEARSSTTTRRASASGD</sequence>
<keyword evidence="1 4" id="KW-0812">Transmembrane</keyword>
<accession>A0A937VZE1</accession>
<feature type="transmembrane region" description="Helical" evidence="4">
    <location>
        <begin position="371"/>
        <end position="394"/>
    </location>
</feature>
<dbReference type="PANTHER" id="PTHR11360">
    <property type="entry name" value="MONOCARBOXYLATE TRANSPORTER"/>
    <property type="match status" value="1"/>
</dbReference>
<evidence type="ECO:0000256" key="4">
    <source>
        <dbReference type="SAM" id="Phobius"/>
    </source>
</evidence>
<feature type="transmembrane region" description="Helical" evidence="4">
    <location>
        <begin position="90"/>
        <end position="112"/>
    </location>
</feature>
<feature type="transmembrane region" description="Helical" evidence="4">
    <location>
        <begin position="400"/>
        <end position="421"/>
    </location>
</feature>
<dbReference type="GO" id="GO:0022857">
    <property type="term" value="F:transmembrane transporter activity"/>
    <property type="evidence" value="ECO:0007669"/>
    <property type="project" value="InterPro"/>
</dbReference>
<feature type="transmembrane region" description="Helical" evidence="4">
    <location>
        <begin position="248"/>
        <end position="270"/>
    </location>
</feature>
<evidence type="ECO:0000259" key="5">
    <source>
        <dbReference type="PROSITE" id="PS50850"/>
    </source>
</evidence>
<evidence type="ECO:0000256" key="2">
    <source>
        <dbReference type="ARBA" id="ARBA00022989"/>
    </source>
</evidence>
<feature type="transmembrane region" description="Helical" evidence="4">
    <location>
        <begin position="312"/>
        <end position="331"/>
    </location>
</feature>
<dbReference type="Proteomes" id="UP000712673">
    <property type="component" value="Unassembled WGS sequence"/>
</dbReference>
<dbReference type="PANTHER" id="PTHR11360:SF290">
    <property type="entry name" value="MONOCARBOXYLATE MFS PERMEASE"/>
    <property type="match status" value="1"/>
</dbReference>
<dbReference type="PROSITE" id="PS50850">
    <property type="entry name" value="MFS"/>
    <property type="match status" value="1"/>
</dbReference>
<dbReference type="AlphaFoldDB" id="A0A937VZE1"/>
<feature type="transmembrane region" description="Helical" evidence="4">
    <location>
        <begin position="58"/>
        <end position="78"/>
    </location>
</feature>
<dbReference type="InterPro" id="IPR036259">
    <property type="entry name" value="MFS_trans_sf"/>
</dbReference>
<protein>
    <submittedName>
        <fullName evidence="6">MFS transporter</fullName>
    </submittedName>
</protein>
<dbReference type="InterPro" id="IPR011701">
    <property type="entry name" value="MFS"/>
</dbReference>
<dbReference type="Gene3D" id="1.20.1250.20">
    <property type="entry name" value="MFS general substrate transporter like domains"/>
    <property type="match status" value="2"/>
</dbReference>